<dbReference type="GO" id="GO:0016491">
    <property type="term" value="F:oxidoreductase activity"/>
    <property type="evidence" value="ECO:0007669"/>
    <property type="project" value="UniProtKB-KW"/>
</dbReference>
<dbReference type="Gene3D" id="3.30.70.250">
    <property type="entry name" value="Malonyl-CoA ACP transacylase, ACP-binding"/>
    <property type="match status" value="1"/>
</dbReference>
<dbReference type="Gene3D" id="3.40.366.10">
    <property type="entry name" value="Malonyl-Coenzyme A Acyl Carrier Protein, domain 2"/>
    <property type="match status" value="1"/>
</dbReference>
<dbReference type="InterPro" id="IPR016039">
    <property type="entry name" value="Thiolase-like"/>
</dbReference>
<comment type="catalytic activity">
    <reaction evidence="11">
        <text>17-(4-hydroxyphenyl)heptadecanoyl-[(phenol)carboxyphthiodiolenone synthase] + 2 (S)-methylmalonyl-CoA + 3 malonyl-CoA + 5 NADPH + 10 H(+) = C35-(phenol)carboxyphthiodiolenone-[(phenol)carboxyphthiodiolenone synthase] + 5 CO2 + 5 NADP(+) + 5 CoA + 2 H2O</text>
        <dbReference type="Rhea" id="RHEA:57756"/>
        <dbReference type="Rhea" id="RHEA-COMP:14272"/>
        <dbReference type="Rhea" id="RHEA-COMP:14989"/>
        <dbReference type="ChEBI" id="CHEBI:15377"/>
        <dbReference type="ChEBI" id="CHEBI:15378"/>
        <dbReference type="ChEBI" id="CHEBI:16526"/>
        <dbReference type="ChEBI" id="CHEBI:57287"/>
        <dbReference type="ChEBI" id="CHEBI:57327"/>
        <dbReference type="ChEBI" id="CHEBI:57384"/>
        <dbReference type="ChEBI" id="CHEBI:57783"/>
        <dbReference type="ChEBI" id="CHEBI:58349"/>
        <dbReference type="ChEBI" id="CHEBI:133300"/>
        <dbReference type="ChEBI" id="CHEBI:142259"/>
        <dbReference type="EC" id="2.3.1.292"/>
    </reaction>
</comment>
<dbReference type="SMART" id="SM00826">
    <property type="entry name" value="PKS_DH"/>
    <property type="match status" value="1"/>
</dbReference>
<dbReference type="InterPro" id="IPR016036">
    <property type="entry name" value="Malonyl_transacylase_ACP-bd"/>
</dbReference>
<dbReference type="InterPro" id="IPR014031">
    <property type="entry name" value="Ketoacyl_synth_C"/>
</dbReference>
<evidence type="ECO:0000256" key="7">
    <source>
        <dbReference type="ARBA" id="ARBA00022857"/>
    </source>
</evidence>
<evidence type="ECO:0000256" key="12">
    <source>
        <dbReference type="ARBA" id="ARBA00051971"/>
    </source>
</evidence>
<dbReference type="Pfam" id="PF08659">
    <property type="entry name" value="KR"/>
    <property type="match status" value="1"/>
</dbReference>
<keyword evidence="3" id="KW-0596">Phosphopantetheine</keyword>
<gene>
    <name evidence="26" type="ORF">CUV01_13650</name>
</gene>
<comment type="cofactor">
    <cofactor evidence="2">
        <name>pantetheine 4'-phosphate</name>
        <dbReference type="ChEBI" id="CHEBI:47942"/>
    </cofactor>
</comment>
<evidence type="ECO:0000259" key="24">
    <source>
        <dbReference type="PROSITE" id="PS52004"/>
    </source>
</evidence>
<sequence length="2128" mass="227742">MNDNRDPQYGPNDIAIIGMAAQLPGASDVAEYWRNLCEGVESIQPVSREDLLSRGESPAALSDPNYVPAAAILGQFDEFDAEFFGLSPKDAAIMDPQHRKFLETCWHGLEDAGHMPDRFDAPIGVYAGCGMGSYFYFNVCANRELVENVGHFLLRHTGNDKDFLSTRVSHIFDLTGPSVNIQTACSTSLVAVHAACHSLSSGECDMALAGGVTIEMPHGRGYLYKENEILSPDGHCHAFDHRAAGTVFGSGSAVLVLRRLSDALADGDNIRAVIRGSAINNDGASKAGYLAPSVEGQAQAVAEALVMSGVGPEQVGYIECHGTGTALGDPIEIAALNQAFGRVEAGGERDGPCYVGSVKTNIGHLDTAAGAASVIKAVRALEEGVIPPTLGFQAPNPAIDFDGGPFQVADRLIQWESSGPRRAGVNSLGVGGTNAHVVLEQAPQAAASEESDWPFQIFAVSGRSKGAVDGNAAQLAAWLRQNPEADIADISHTLINGRRAFDRRRVLVARDAAEAAALLDGGDPHRVFDHQPLGHAPEVVFMLPGGGSQYALMARDLYQTEPVFQDWMDRGLDHLATISDHAIRDIWLASDGDAVAADRRLLQPSVQLPLLMITEYALAQLWMSWGVQPAALIGHSMGENTAAAIAGVMRFEDCIGLVHLRGRLFDTVPEGGMLSVPMPAQQLQAILPDELDLGAINATDLCVVSGPKAALDDFAAQLRGQEVEVQVIPISIAAHSRMLDPILSDFRAYLQSIPLTPPQIPIISNRDGEPLPDADACDPEYWVSHLRGTVDFAAGIEALAQDDARIFLEVGPGRAMSGLAQANAGVKAQQVISSLRHPKHEVADDLYFMTALARVWAAGGQIDWPQIWGDARRRLVSLPGYAFQRKRYFVEPTAGTQPAQTALSRIEDPTDWGWRPSWRLSAPDLELDHAGNPRGDAPKDLLIFADDAGLADRVISRLRDLGHRVATVRAGDRFERVGKGDYRLPPEEQRDGYELLLAGLAEDGAQIDLIGHFWSVTTGQEARAGFSEFQDRMNRGFFSLLHLAQALGDELADQPVTLTAFSNDALRVADEDAQAPDKATIQGPLKVMPREYPALSTRLVDLRLPQPARGFLPFGSRVDRAGLDRLAAQMVLELLGTPGEAVGETVAWRDGRRLVQRLTPQALTPTEDVTFGVTFITGGFGGIGQAVARDLAAAGAARIALLSREALPADGTIPFSARARRMAGFVEELRAAGADVIAVQGDVTSPEDMAQAVATLRDHFGGLDTVIHAAGIINDALMAGKADGEAWDVLAPKVHGTKALIEALADAPPRQTVLFASTSTATAPAGQVDYVAANEYLNAVARSAPPALGRVVAVNWGVWSDTGMAARAMQTEVAAPSIASEQKNAGEAAPLLGREADGGGGMREFQRLLTTNDWVIGGHRTAQGQALMPGTGNLELFAQALVATGTPLPLRLSDVLFLRPLYVEDGEPTAVSVQIETVEGASRITIVDPDSGDAYASAMGEAGAASDRRLEVPTDWQEQAAADGPALESAQETVMNFGPRWKVLRATRLHGAEGWAELRLPADHAAEASDHQMHPALLDIATGWAMGLIPGWSGAHLWVPTGYERLTLYAPLGADLISHVRLAAGSAAEGTARFDVTLARPDGTVCAEVTGFTLRRMQAGLTTQPSAKPSRGAETPGEKRLRHNVSQGIPAAFGPQAMRRAMATGVAQVYVSSLDLPALVAEAAAPSTPAVTGDQGFERPDLDGEFVAPAAGTESELASIWADLLGVRQIGAEDSFFDLGGHSLVAVRMFGQVRKVFGVDLPISALFEAPNVAKLAALIEARVGPRAGTPVTAGVDGAAPAQTGPSRRYIVDMGGREGGTPFFIVAGMFGNVMNLHQLAQRVGQDRRFFGLQARGLFGEDKPHESFAEAARDYLAELRQVQPEGPYLLGGFSGGGLIALEMARQLREVGEEVAMLVMLDTPLPMRAALSRRDKVLIRAQEMREQGLTFWTDWARNKLRYELQKRRKERDAGQEAEAAEGFQDHAIEAAFRGALPKMAMSEWDGPVTLFHPPLDHRYRVSGGQWVTAGREYLIPDNGWGRWMPKLQVIEVPGDHDSMVLEPNVRRLGTLLCDILRRHDSPGGRQAEAAE</sequence>
<dbReference type="InterPro" id="IPR014030">
    <property type="entry name" value="Ketoacyl_synth_N"/>
</dbReference>
<dbReference type="InterPro" id="IPR018201">
    <property type="entry name" value="Ketoacyl_synth_AS"/>
</dbReference>
<evidence type="ECO:0000256" key="10">
    <source>
        <dbReference type="ARBA" id="ARBA00023268"/>
    </source>
</evidence>
<dbReference type="PROSITE" id="PS00606">
    <property type="entry name" value="KS3_1"/>
    <property type="match status" value="1"/>
</dbReference>
<dbReference type="InterPro" id="IPR013968">
    <property type="entry name" value="PKS_KR"/>
</dbReference>
<dbReference type="InterPro" id="IPR049551">
    <property type="entry name" value="PKS_DH_C"/>
</dbReference>
<dbReference type="EMBL" id="CP025408">
    <property type="protein sequence ID" value="AUH34290.1"/>
    <property type="molecule type" value="Genomic_DNA"/>
</dbReference>
<evidence type="ECO:0000256" key="13">
    <source>
        <dbReference type="ARBA" id="ARBA00052119"/>
    </source>
</evidence>
<evidence type="ECO:0000256" key="21">
    <source>
        <dbReference type="PROSITE-ProRule" id="PRU01363"/>
    </source>
</evidence>
<dbReference type="Pfam" id="PF21089">
    <property type="entry name" value="PKS_DH_N"/>
    <property type="match status" value="1"/>
</dbReference>
<evidence type="ECO:0000256" key="17">
    <source>
        <dbReference type="ARBA" id="ARBA00073623"/>
    </source>
</evidence>
<dbReference type="InterPro" id="IPR032821">
    <property type="entry name" value="PKS_assoc"/>
</dbReference>
<dbReference type="Pfam" id="PF00109">
    <property type="entry name" value="ketoacyl-synt"/>
    <property type="match status" value="1"/>
</dbReference>
<dbReference type="Gene3D" id="3.40.50.1820">
    <property type="entry name" value="alpha/beta hydrolase"/>
    <property type="match status" value="1"/>
</dbReference>
<keyword evidence="6" id="KW-0276">Fatty acid metabolism</keyword>
<dbReference type="SUPFAM" id="SSF53901">
    <property type="entry name" value="Thiolase-like"/>
    <property type="match status" value="1"/>
</dbReference>
<feature type="active site" description="Proton acceptor; for dehydratase activity" evidence="21">
    <location>
        <position position="1419"/>
    </location>
</feature>
<dbReference type="GO" id="GO:0031177">
    <property type="term" value="F:phosphopantetheine binding"/>
    <property type="evidence" value="ECO:0007669"/>
    <property type="project" value="InterPro"/>
</dbReference>
<dbReference type="PROSITE" id="PS50075">
    <property type="entry name" value="CARRIER"/>
    <property type="match status" value="1"/>
</dbReference>
<comment type="catalytic activity">
    <reaction evidence="13">
        <text>docosanoyl-[(phenol)carboxyphthiodiolenone synthase] + 2 (S)-methylmalonyl-CoA + 3 malonyl-CoA + 5 NADPH + 10 H(+) = C34-carboxyphthiodiolenone-[(phenol)carboxyphthiodiolenone synthase] + 5 CO2 + 5 NADP(+) + 5 CoA + 2 H2O</text>
        <dbReference type="Rhea" id="RHEA:57752"/>
        <dbReference type="Rhea" id="RHEA-COMP:14987"/>
        <dbReference type="Rhea" id="RHEA-COMP:14988"/>
        <dbReference type="ChEBI" id="CHEBI:15377"/>
        <dbReference type="ChEBI" id="CHEBI:15378"/>
        <dbReference type="ChEBI" id="CHEBI:16526"/>
        <dbReference type="ChEBI" id="CHEBI:57287"/>
        <dbReference type="ChEBI" id="CHEBI:57327"/>
        <dbReference type="ChEBI" id="CHEBI:57384"/>
        <dbReference type="ChEBI" id="CHEBI:57783"/>
        <dbReference type="ChEBI" id="CHEBI:58349"/>
        <dbReference type="ChEBI" id="CHEBI:142237"/>
        <dbReference type="ChEBI" id="CHEBI:142238"/>
        <dbReference type="EC" id="2.3.1.292"/>
    </reaction>
</comment>
<dbReference type="PANTHER" id="PTHR43775">
    <property type="entry name" value="FATTY ACID SYNTHASE"/>
    <property type="match status" value="1"/>
</dbReference>
<dbReference type="InterPro" id="IPR020807">
    <property type="entry name" value="PKS_DH"/>
</dbReference>
<evidence type="ECO:0000259" key="23">
    <source>
        <dbReference type="PROSITE" id="PS50075"/>
    </source>
</evidence>
<dbReference type="KEGG" id="paro:CUV01_13650"/>
<evidence type="ECO:0000256" key="22">
    <source>
        <dbReference type="SAM" id="MobiDB-lite"/>
    </source>
</evidence>
<dbReference type="InterPro" id="IPR057326">
    <property type="entry name" value="KR_dom"/>
</dbReference>
<dbReference type="Proteomes" id="UP000233742">
    <property type="component" value="Chromosome"/>
</dbReference>
<dbReference type="Pfam" id="PF00698">
    <property type="entry name" value="Acyl_transf_1"/>
    <property type="match status" value="1"/>
</dbReference>
<evidence type="ECO:0000256" key="2">
    <source>
        <dbReference type="ARBA" id="ARBA00001957"/>
    </source>
</evidence>
<dbReference type="InterPro" id="IPR020806">
    <property type="entry name" value="PKS_PP-bd"/>
</dbReference>
<evidence type="ECO:0000313" key="27">
    <source>
        <dbReference type="Proteomes" id="UP000233742"/>
    </source>
</evidence>
<evidence type="ECO:0000256" key="4">
    <source>
        <dbReference type="ARBA" id="ARBA00022553"/>
    </source>
</evidence>
<evidence type="ECO:0000256" key="11">
    <source>
        <dbReference type="ARBA" id="ARBA00050973"/>
    </source>
</evidence>
<feature type="region of interest" description="C-terminal hotdog fold" evidence="21">
    <location>
        <begin position="1518"/>
        <end position="1663"/>
    </location>
</feature>
<dbReference type="SMART" id="SM00823">
    <property type="entry name" value="PKS_PP"/>
    <property type="match status" value="1"/>
</dbReference>
<evidence type="ECO:0000256" key="3">
    <source>
        <dbReference type="ARBA" id="ARBA00022450"/>
    </source>
</evidence>
<dbReference type="InterPro" id="IPR016035">
    <property type="entry name" value="Acyl_Trfase/lysoPLipase"/>
</dbReference>
<evidence type="ECO:0000256" key="15">
    <source>
        <dbReference type="ARBA" id="ARBA00058455"/>
    </source>
</evidence>
<reference evidence="26 27" key="1">
    <citation type="submission" date="2017-12" db="EMBL/GenBank/DDBJ databases">
        <authorList>
            <person name="Hurst M.R.H."/>
        </authorList>
    </citation>
    <scope>NUCLEOTIDE SEQUENCE [LARGE SCALE GENOMIC DNA]</scope>
    <source>
        <strain evidence="26 27">BM15</strain>
    </source>
</reference>
<keyword evidence="8" id="KW-0560">Oxidoreductase</keyword>
<evidence type="ECO:0000256" key="14">
    <source>
        <dbReference type="ARBA" id="ARBA00052745"/>
    </source>
</evidence>
<dbReference type="SUPFAM" id="SSF51735">
    <property type="entry name" value="NAD(P)-binding Rossmann-fold domains"/>
    <property type="match status" value="2"/>
</dbReference>
<dbReference type="CDD" id="cd00833">
    <property type="entry name" value="PKS"/>
    <property type="match status" value="1"/>
</dbReference>
<feature type="domain" description="PKS/mFAS DH" evidence="25">
    <location>
        <begin position="1389"/>
        <end position="1663"/>
    </location>
</feature>
<dbReference type="InterPro" id="IPR049900">
    <property type="entry name" value="PKS_mFAS_DH"/>
</dbReference>
<dbReference type="EC" id="2.3.1.292" evidence="16"/>
<name>A0A2K9EH36_9RHOB</name>
<dbReference type="InterPro" id="IPR020841">
    <property type="entry name" value="PKS_Beta-ketoAc_synthase_dom"/>
</dbReference>
<evidence type="ECO:0000256" key="18">
    <source>
        <dbReference type="ARBA" id="ARBA00075053"/>
    </source>
</evidence>
<dbReference type="SMART" id="SM00827">
    <property type="entry name" value="PKS_AT"/>
    <property type="match status" value="1"/>
</dbReference>
<dbReference type="Pfam" id="PF21394">
    <property type="entry name" value="Beta-ketacyl_N"/>
    <property type="match status" value="1"/>
</dbReference>
<keyword evidence="27" id="KW-1185">Reference proteome</keyword>
<dbReference type="OrthoDB" id="9778690at2"/>
<feature type="active site" description="Proton donor; for dehydratase activity" evidence="21">
    <location>
        <position position="1579"/>
    </location>
</feature>
<evidence type="ECO:0000256" key="20">
    <source>
        <dbReference type="ARBA" id="ARBA00084020"/>
    </source>
</evidence>
<dbReference type="PANTHER" id="PTHR43775:SF51">
    <property type="entry name" value="INACTIVE PHENOLPHTHIOCEROL SYNTHESIS POLYKETIDE SYNTHASE TYPE I PKS1-RELATED"/>
    <property type="match status" value="1"/>
</dbReference>
<dbReference type="Pfam" id="PF00550">
    <property type="entry name" value="PP-binding"/>
    <property type="match status" value="1"/>
</dbReference>
<dbReference type="Pfam" id="PF16197">
    <property type="entry name" value="KAsynt_C_assoc"/>
    <property type="match status" value="1"/>
</dbReference>
<keyword evidence="5" id="KW-0808">Transferase</keyword>
<evidence type="ECO:0000256" key="16">
    <source>
        <dbReference type="ARBA" id="ARBA00066974"/>
    </source>
</evidence>
<evidence type="ECO:0000256" key="9">
    <source>
        <dbReference type="ARBA" id="ARBA00023098"/>
    </source>
</evidence>
<evidence type="ECO:0000259" key="25">
    <source>
        <dbReference type="PROSITE" id="PS52019"/>
    </source>
</evidence>
<dbReference type="Pfam" id="PF02801">
    <property type="entry name" value="Ketoacyl-synt_C"/>
    <property type="match status" value="1"/>
</dbReference>
<dbReference type="Gene3D" id="3.40.47.10">
    <property type="match status" value="1"/>
</dbReference>
<dbReference type="InterPro" id="IPR029058">
    <property type="entry name" value="AB_hydrolase_fold"/>
</dbReference>
<dbReference type="PROSITE" id="PS52019">
    <property type="entry name" value="PKS_MFAS_DH"/>
    <property type="match status" value="1"/>
</dbReference>
<dbReference type="GO" id="GO:0006633">
    <property type="term" value="P:fatty acid biosynthetic process"/>
    <property type="evidence" value="ECO:0007669"/>
    <property type="project" value="InterPro"/>
</dbReference>
<dbReference type="InterPro" id="IPR050091">
    <property type="entry name" value="PKS_NRPS_Biosynth_Enz"/>
</dbReference>
<dbReference type="SUPFAM" id="SSF47336">
    <property type="entry name" value="ACP-like"/>
    <property type="match status" value="1"/>
</dbReference>
<comment type="cofactor">
    <cofactor evidence="1">
        <name>NADP(+)</name>
        <dbReference type="ChEBI" id="CHEBI:58349"/>
    </cofactor>
</comment>
<comment type="function">
    <text evidence="15">Part of the PpsABCDE complex involved in the biosynthesis of the lipid core common to phthiocerols and phenolphthiocerols by successive additions of malonyl-CoA or methylmalonyl-CoA extender units. PpsA can accept as substrate the activated forms of either icosanoyl (C20), docosanoyl (C22) or lignoceroyl (C24) groups from FadD26, or a (4-hydroxyphenyl)-C17 or (4-hydroxyphenyl)-C19 fatty acyl from FadD29. PpsA initiates the biosynthesis and extends its substrate using a malonyl-CoA extender unit. The PpsB and PpsC proteins add the second and third malonyl-CoA extender units. PpsD adds an (R)-methylmalonyl unit and PpsE adds a second (R)-methylmalonyl unit. The incorporation of the methylmalonyl units results in formation of two branched methyl groups in the elongated product.</text>
</comment>
<dbReference type="Gene3D" id="3.10.129.110">
    <property type="entry name" value="Polyketide synthase dehydratase"/>
    <property type="match status" value="1"/>
</dbReference>
<dbReference type="SUPFAM" id="SSF52151">
    <property type="entry name" value="FabD/lysophospholipase-like"/>
    <property type="match status" value="1"/>
</dbReference>
<dbReference type="InterPro" id="IPR036291">
    <property type="entry name" value="NAD(P)-bd_dom_sf"/>
</dbReference>
<evidence type="ECO:0000256" key="19">
    <source>
        <dbReference type="ARBA" id="ARBA00078169"/>
    </source>
</evidence>
<feature type="domain" description="Ketosynthase family 3 (KS3)" evidence="24">
    <location>
        <begin position="11"/>
        <end position="441"/>
    </location>
</feature>
<feature type="region of interest" description="N-terminal hotdog fold" evidence="21">
    <location>
        <begin position="1389"/>
        <end position="1507"/>
    </location>
</feature>
<dbReference type="InterPro" id="IPR042104">
    <property type="entry name" value="PKS_dehydratase_sf"/>
</dbReference>
<dbReference type="InterPro" id="IPR036736">
    <property type="entry name" value="ACP-like_sf"/>
</dbReference>
<dbReference type="InterPro" id="IPR001227">
    <property type="entry name" value="Ac_transferase_dom_sf"/>
</dbReference>
<dbReference type="Gene3D" id="3.40.50.720">
    <property type="entry name" value="NAD(P)-binding Rossmann-like Domain"/>
    <property type="match status" value="1"/>
</dbReference>
<keyword evidence="9" id="KW-0443">Lipid metabolism</keyword>
<protein>
    <recommendedName>
        <fullName evidence="17">Phenolphthiocerol/phthiocerol polyketide synthase subunit E</fullName>
        <ecNumber evidence="16">2.3.1.292</ecNumber>
    </recommendedName>
    <alternativeName>
        <fullName evidence="19">(Phenol)carboxyphthiodiolenone synthase subunit E</fullName>
    </alternativeName>
    <alternativeName>
        <fullName evidence="20">Beta-ketoacyl-acyl-carrier-protein synthase I</fullName>
    </alternativeName>
    <alternativeName>
        <fullName evidence="18">Phthiocerol synthesis polyketide synthase type I PpsE</fullName>
    </alternativeName>
</protein>
<dbReference type="Pfam" id="PF00975">
    <property type="entry name" value="Thioesterase"/>
    <property type="match status" value="1"/>
</dbReference>
<comment type="catalytic activity">
    <reaction evidence="12">
        <text>19-(4-hydroxyphenyl)nonadecanoyl-[(phenol)carboxyphthiodiolenone synthase] + 2 (S)-methylmalonyl-CoA + 3 malonyl-CoA + 5 NADPH + 10 H(+) = C37-(phenol)carboxyphthiodiolenone-[(phenol)carboxyphthiodiolenone synthase] + 5 CO2 + 5 NADP(+) + 5 CoA + 2 H2O</text>
        <dbReference type="Rhea" id="RHEA:57760"/>
        <dbReference type="Rhea" id="RHEA-COMP:14273"/>
        <dbReference type="Rhea" id="RHEA-COMP:14990"/>
        <dbReference type="ChEBI" id="CHEBI:15377"/>
        <dbReference type="ChEBI" id="CHEBI:15378"/>
        <dbReference type="ChEBI" id="CHEBI:16526"/>
        <dbReference type="ChEBI" id="CHEBI:57287"/>
        <dbReference type="ChEBI" id="CHEBI:57327"/>
        <dbReference type="ChEBI" id="CHEBI:57384"/>
        <dbReference type="ChEBI" id="CHEBI:57783"/>
        <dbReference type="ChEBI" id="CHEBI:58349"/>
        <dbReference type="ChEBI" id="CHEBI:133301"/>
        <dbReference type="ChEBI" id="CHEBI:142260"/>
        <dbReference type="EC" id="2.3.1.292"/>
    </reaction>
</comment>
<feature type="domain" description="Carrier" evidence="23">
    <location>
        <begin position="1748"/>
        <end position="1823"/>
    </location>
</feature>
<accession>A0A2K9EH36</accession>
<dbReference type="SUPFAM" id="SSF53474">
    <property type="entry name" value="alpha/beta-Hydrolases"/>
    <property type="match status" value="1"/>
</dbReference>
<keyword evidence="10" id="KW-0511">Multifunctional enzyme</keyword>
<evidence type="ECO:0000256" key="8">
    <source>
        <dbReference type="ARBA" id="ARBA00023002"/>
    </source>
</evidence>
<dbReference type="GO" id="GO:0004315">
    <property type="term" value="F:3-oxoacyl-[acyl-carrier-protein] synthase activity"/>
    <property type="evidence" value="ECO:0007669"/>
    <property type="project" value="InterPro"/>
</dbReference>
<evidence type="ECO:0000256" key="1">
    <source>
        <dbReference type="ARBA" id="ARBA00001937"/>
    </source>
</evidence>
<evidence type="ECO:0000256" key="6">
    <source>
        <dbReference type="ARBA" id="ARBA00022832"/>
    </source>
</evidence>
<dbReference type="InterPro" id="IPR014043">
    <property type="entry name" value="Acyl_transferase_dom"/>
</dbReference>
<dbReference type="Gene3D" id="1.10.1200.10">
    <property type="entry name" value="ACP-like"/>
    <property type="match status" value="1"/>
</dbReference>
<evidence type="ECO:0000256" key="5">
    <source>
        <dbReference type="ARBA" id="ARBA00022679"/>
    </source>
</evidence>
<dbReference type="InterPro" id="IPR049552">
    <property type="entry name" value="PKS_DH_N"/>
</dbReference>
<dbReference type="FunFam" id="3.40.47.10:FF:000042">
    <property type="entry name" value="Polyketide synthase Pks13"/>
    <property type="match status" value="1"/>
</dbReference>
<dbReference type="PROSITE" id="PS52004">
    <property type="entry name" value="KS3_2"/>
    <property type="match status" value="1"/>
</dbReference>
<organism evidence="26 27">
    <name type="scientific">Paracoccus tegillarcae</name>
    <dbReference type="NCBI Taxonomy" id="1529068"/>
    <lineage>
        <taxon>Bacteria</taxon>
        <taxon>Pseudomonadati</taxon>
        <taxon>Pseudomonadota</taxon>
        <taxon>Alphaproteobacteria</taxon>
        <taxon>Rhodobacterales</taxon>
        <taxon>Paracoccaceae</taxon>
        <taxon>Paracoccus</taxon>
    </lineage>
</organism>
<keyword evidence="7" id="KW-0521">NADP</keyword>
<dbReference type="Gene3D" id="3.30.70.3290">
    <property type="match status" value="1"/>
</dbReference>
<dbReference type="InterPro" id="IPR001031">
    <property type="entry name" value="Thioesterase"/>
</dbReference>
<dbReference type="SUPFAM" id="SSF55048">
    <property type="entry name" value="Probable ACP-binding domain of malonyl-CoA ACP transacylase"/>
    <property type="match status" value="1"/>
</dbReference>
<evidence type="ECO:0000313" key="26">
    <source>
        <dbReference type="EMBL" id="AUH34290.1"/>
    </source>
</evidence>
<feature type="region of interest" description="Disordered" evidence="22">
    <location>
        <begin position="1660"/>
        <end position="1681"/>
    </location>
</feature>
<dbReference type="Pfam" id="PF14765">
    <property type="entry name" value="PS-DH"/>
    <property type="match status" value="1"/>
</dbReference>
<comment type="catalytic activity">
    <reaction evidence="14">
        <text>icosanoyl-[(phenol)carboxyphthiodiolenone synthase] + 2 (S)-methylmalonyl-CoA + 3 malonyl-CoA + 5 NADPH + 10 H(+) = C32-carboxyphthiodiolenone-[(phenol)carboxyphthiodiolenone synthase] + 5 CO2 + 5 NADP(+) + 5 CoA + 2 H2O</text>
        <dbReference type="Rhea" id="RHEA:57748"/>
        <dbReference type="Rhea" id="RHEA-COMP:14985"/>
        <dbReference type="Rhea" id="RHEA-COMP:14986"/>
        <dbReference type="ChEBI" id="CHEBI:15377"/>
        <dbReference type="ChEBI" id="CHEBI:15378"/>
        <dbReference type="ChEBI" id="CHEBI:16526"/>
        <dbReference type="ChEBI" id="CHEBI:57287"/>
        <dbReference type="ChEBI" id="CHEBI:57327"/>
        <dbReference type="ChEBI" id="CHEBI:57384"/>
        <dbReference type="ChEBI" id="CHEBI:57783"/>
        <dbReference type="ChEBI" id="CHEBI:58349"/>
        <dbReference type="ChEBI" id="CHEBI:87848"/>
        <dbReference type="ChEBI" id="CHEBI:142236"/>
        <dbReference type="EC" id="2.3.1.292"/>
    </reaction>
</comment>
<dbReference type="GO" id="GO:0034081">
    <property type="term" value="C:polyketide synthase complex"/>
    <property type="evidence" value="ECO:0007669"/>
    <property type="project" value="UniProtKB-ARBA"/>
</dbReference>
<proteinExistence type="predicted"/>
<dbReference type="SMART" id="SM00825">
    <property type="entry name" value="PKS_KS"/>
    <property type="match status" value="1"/>
</dbReference>
<dbReference type="GO" id="GO:0004312">
    <property type="term" value="F:fatty acid synthase activity"/>
    <property type="evidence" value="ECO:0007669"/>
    <property type="project" value="TreeGrafter"/>
</dbReference>
<dbReference type="RefSeq" id="WP_101460952.1">
    <property type="nucleotide sequence ID" value="NZ_CP025408.1"/>
</dbReference>
<dbReference type="InterPro" id="IPR009081">
    <property type="entry name" value="PP-bd_ACP"/>
</dbReference>
<dbReference type="InterPro" id="IPR049490">
    <property type="entry name" value="C883_1060-like_KR_N"/>
</dbReference>
<keyword evidence="4" id="KW-0597">Phosphoprotein</keyword>
<dbReference type="SMART" id="SM00822">
    <property type="entry name" value="PKS_KR"/>
    <property type="match status" value="1"/>
</dbReference>
<dbReference type="FunFam" id="1.10.1200.10:FF:000005">
    <property type="entry name" value="Nonribosomal peptide synthetase 1"/>
    <property type="match status" value="1"/>
</dbReference>